<organism evidence="1">
    <name type="scientific">marine sediment metagenome</name>
    <dbReference type="NCBI Taxonomy" id="412755"/>
    <lineage>
        <taxon>unclassified sequences</taxon>
        <taxon>metagenomes</taxon>
        <taxon>ecological metagenomes</taxon>
    </lineage>
</organism>
<dbReference type="EMBL" id="BARS01046367">
    <property type="protein sequence ID" value="GAG29084.1"/>
    <property type="molecule type" value="Genomic_DNA"/>
</dbReference>
<proteinExistence type="predicted"/>
<dbReference type="AlphaFoldDB" id="X0WDN9"/>
<sequence length="40" mass="4195">FYLVPGAGIEPAQPLGPRDFKSLASTISATRAFGVKKSDT</sequence>
<name>X0WDN9_9ZZZZ</name>
<accession>X0WDN9</accession>
<feature type="non-terminal residue" evidence="1">
    <location>
        <position position="1"/>
    </location>
</feature>
<gene>
    <name evidence="1" type="ORF">S01H1_69804</name>
</gene>
<evidence type="ECO:0000313" key="1">
    <source>
        <dbReference type="EMBL" id="GAG29084.1"/>
    </source>
</evidence>
<comment type="caution">
    <text evidence="1">The sequence shown here is derived from an EMBL/GenBank/DDBJ whole genome shotgun (WGS) entry which is preliminary data.</text>
</comment>
<reference evidence="1" key="1">
    <citation type="journal article" date="2014" name="Front. Microbiol.">
        <title>High frequency of phylogenetically diverse reductive dehalogenase-homologous genes in deep subseafloor sedimentary metagenomes.</title>
        <authorList>
            <person name="Kawai M."/>
            <person name="Futagami T."/>
            <person name="Toyoda A."/>
            <person name="Takaki Y."/>
            <person name="Nishi S."/>
            <person name="Hori S."/>
            <person name="Arai W."/>
            <person name="Tsubouchi T."/>
            <person name="Morono Y."/>
            <person name="Uchiyama I."/>
            <person name="Ito T."/>
            <person name="Fujiyama A."/>
            <person name="Inagaki F."/>
            <person name="Takami H."/>
        </authorList>
    </citation>
    <scope>NUCLEOTIDE SEQUENCE</scope>
    <source>
        <strain evidence="1">Expedition CK06-06</strain>
    </source>
</reference>
<protein>
    <submittedName>
        <fullName evidence="1">Uncharacterized protein</fullName>
    </submittedName>
</protein>